<reference evidence="6 7" key="1">
    <citation type="submission" date="2016-10" db="EMBL/GenBank/DDBJ databases">
        <title>Actinomyces aegypiusis sp. nov., isolated from the Aegypius monachus in Qinghai Tibet Plateau China.</title>
        <authorList>
            <person name="Wang Y."/>
        </authorList>
    </citation>
    <scope>NUCLEOTIDE SEQUENCE [LARGE SCALE GENOMIC DNA]</scope>
    <source>
        <strain evidence="6 7">VUL4_3</strain>
    </source>
</reference>
<dbReference type="CDD" id="cd10917">
    <property type="entry name" value="CE4_NodB_like_6s_7s"/>
    <property type="match status" value="1"/>
</dbReference>
<dbReference type="Gene3D" id="3.20.20.370">
    <property type="entry name" value="Glycoside hydrolase/deacetylase"/>
    <property type="match status" value="1"/>
</dbReference>
<evidence type="ECO:0000313" key="7">
    <source>
        <dbReference type="Proteomes" id="UP000176288"/>
    </source>
</evidence>
<evidence type="ECO:0000313" key="6">
    <source>
        <dbReference type="EMBL" id="AOZ73286.1"/>
    </source>
</evidence>
<name>A0A1D9MLW5_9ACTO</name>
<dbReference type="GO" id="GO:0016020">
    <property type="term" value="C:membrane"/>
    <property type="evidence" value="ECO:0007669"/>
    <property type="project" value="TreeGrafter"/>
</dbReference>
<feature type="chain" id="PRO_5038806883" description="NodB homology domain-containing protein" evidence="4">
    <location>
        <begin position="22"/>
        <end position="357"/>
    </location>
</feature>
<dbReference type="SUPFAM" id="SSF88713">
    <property type="entry name" value="Glycoside hydrolase/deacetylase"/>
    <property type="match status" value="1"/>
</dbReference>
<dbReference type="STRING" id="1912795.BK816_08350"/>
<dbReference type="GO" id="GO:0046872">
    <property type="term" value="F:metal ion binding"/>
    <property type="evidence" value="ECO:0007669"/>
    <property type="project" value="UniProtKB-KW"/>
</dbReference>
<evidence type="ECO:0000256" key="2">
    <source>
        <dbReference type="ARBA" id="ARBA00022801"/>
    </source>
</evidence>
<dbReference type="GO" id="GO:0016810">
    <property type="term" value="F:hydrolase activity, acting on carbon-nitrogen (but not peptide) bonds"/>
    <property type="evidence" value="ECO:0007669"/>
    <property type="project" value="InterPro"/>
</dbReference>
<feature type="compositionally biased region" description="Polar residues" evidence="3">
    <location>
        <begin position="135"/>
        <end position="148"/>
    </location>
</feature>
<proteinExistence type="predicted"/>
<accession>A0A1D9MLW5</accession>
<dbReference type="KEGG" id="avu:BK816_08350"/>
<dbReference type="PANTHER" id="PTHR10587">
    <property type="entry name" value="GLYCOSYL TRANSFERASE-RELATED"/>
    <property type="match status" value="1"/>
</dbReference>
<dbReference type="Proteomes" id="UP000176288">
    <property type="component" value="Chromosome"/>
</dbReference>
<dbReference type="InterPro" id="IPR050248">
    <property type="entry name" value="Polysacc_deacetylase_ArnD"/>
</dbReference>
<feature type="domain" description="NodB homology" evidence="5">
    <location>
        <begin position="156"/>
        <end position="332"/>
    </location>
</feature>
<dbReference type="PANTHER" id="PTHR10587:SF133">
    <property type="entry name" value="CHITIN DEACETYLASE 1-RELATED"/>
    <property type="match status" value="1"/>
</dbReference>
<keyword evidence="1" id="KW-0479">Metal-binding</keyword>
<feature type="signal peptide" evidence="4">
    <location>
        <begin position="1"/>
        <end position="21"/>
    </location>
</feature>
<organism evidence="6 7">
    <name type="scientific">Boudabousia tangfeifanii</name>
    <dbReference type="NCBI Taxonomy" id="1912795"/>
    <lineage>
        <taxon>Bacteria</taxon>
        <taxon>Bacillati</taxon>
        <taxon>Actinomycetota</taxon>
        <taxon>Actinomycetes</taxon>
        <taxon>Actinomycetales</taxon>
        <taxon>Actinomycetaceae</taxon>
        <taxon>Boudabousia</taxon>
    </lineage>
</organism>
<dbReference type="AlphaFoldDB" id="A0A1D9MLW5"/>
<gene>
    <name evidence="6" type="ORF">BK816_08350</name>
</gene>
<evidence type="ECO:0000256" key="4">
    <source>
        <dbReference type="SAM" id="SignalP"/>
    </source>
</evidence>
<keyword evidence="4" id="KW-0732">Signal</keyword>
<dbReference type="PROSITE" id="PS51677">
    <property type="entry name" value="NODB"/>
    <property type="match status" value="1"/>
</dbReference>
<dbReference type="Pfam" id="PF01522">
    <property type="entry name" value="Polysacc_deac_1"/>
    <property type="match status" value="1"/>
</dbReference>
<feature type="compositionally biased region" description="Low complexity" evidence="3">
    <location>
        <begin position="23"/>
        <end position="61"/>
    </location>
</feature>
<evidence type="ECO:0000256" key="1">
    <source>
        <dbReference type="ARBA" id="ARBA00022723"/>
    </source>
</evidence>
<dbReference type="InterPro" id="IPR011330">
    <property type="entry name" value="Glyco_hydro/deAcase_b/a-brl"/>
</dbReference>
<keyword evidence="7" id="KW-1185">Reference proteome</keyword>
<sequence>MIKSSQWLTIGALAISGALLAGCSPASKSEPAPAPRVSTPAATVAPTVEPTVPATPAAPSASPTPTPSPEPAKEPTKEEKPQPTPETGKKPEDPKKDDKKPADNKDNQAKPGDKGDKKGDQDKGKDASKPPAGENNVQVSSGLNSDQGGPNCAEVKCVALTFDDGPGEYTAATLDALKKAGVKATFFVMGKNVIEHPDLVKREAQEGNAVGNHSWNHPQLTQVSNKGLGHQILDTNNEIKKILGVGTHLMRPPYGAVNHRVRNYLAENQQAVILWDVDTLDWKHKNVDKAMEFIRQEVKPGGIILMHDIHPVAPKVVPIVVAELKKQGYHFVTIPQLFADKGLIPGAKHFGHDQILK</sequence>
<dbReference type="InterPro" id="IPR002509">
    <property type="entry name" value="NODB_dom"/>
</dbReference>
<dbReference type="GO" id="GO:0005975">
    <property type="term" value="P:carbohydrate metabolic process"/>
    <property type="evidence" value="ECO:0007669"/>
    <property type="project" value="InterPro"/>
</dbReference>
<dbReference type="OrthoDB" id="9763050at2"/>
<dbReference type="RefSeq" id="WP_071164749.1">
    <property type="nucleotide sequence ID" value="NZ_CP017812.1"/>
</dbReference>
<evidence type="ECO:0000259" key="5">
    <source>
        <dbReference type="PROSITE" id="PS51677"/>
    </source>
</evidence>
<protein>
    <recommendedName>
        <fullName evidence="5">NodB homology domain-containing protein</fullName>
    </recommendedName>
</protein>
<feature type="region of interest" description="Disordered" evidence="3">
    <location>
        <begin position="23"/>
        <end position="150"/>
    </location>
</feature>
<dbReference type="EMBL" id="CP017812">
    <property type="protein sequence ID" value="AOZ73286.1"/>
    <property type="molecule type" value="Genomic_DNA"/>
</dbReference>
<feature type="compositionally biased region" description="Basic and acidic residues" evidence="3">
    <location>
        <begin position="71"/>
        <end position="128"/>
    </location>
</feature>
<evidence type="ECO:0000256" key="3">
    <source>
        <dbReference type="SAM" id="MobiDB-lite"/>
    </source>
</evidence>
<keyword evidence="2" id="KW-0378">Hydrolase</keyword>
<dbReference type="PROSITE" id="PS51257">
    <property type="entry name" value="PROKAR_LIPOPROTEIN"/>
    <property type="match status" value="1"/>
</dbReference>